<evidence type="ECO:0000313" key="4">
    <source>
        <dbReference type="Proteomes" id="UP000501690"/>
    </source>
</evidence>
<keyword evidence="1" id="KW-0175">Coiled coil</keyword>
<evidence type="ECO:0000313" key="3">
    <source>
        <dbReference type="EMBL" id="QCD99626.1"/>
    </source>
</evidence>
<sequence>MSPRRPFGSDKGKKKTKPKRQPSCLIVAMSPRRPFGSDKGKKKTKPKRQPSWYIIRVLGQIPQSAPIQAPSLATVPTSHPAGVTTPSTSILSPSPYVVPTPHPTMQDFSTRLSQVRSEQGSCANTSEHDDDADKEDVIRTQCWVDVVGEKNKGRLYGTRELGKGFTAGRGIHKQQPSSSNAEEAVNRLTQRLEEHDQAYENLRTLLGHKLLPSPSKLSSNRFLVAYVSRERNLLFLPKRVTLA</sequence>
<feature type="coiled-coil region" evidence="1">
    <location>
        <begin position="178"/>
        <end position="205"/>
    </location>
</feature>
<proteinExistence type="predicted"/>
<organism evidence="3 4">
    <name type="scientific">Vigna unguiculata</name>
    <name type="common">Cowpea</name>
    <dbReference type="NCBI Taxonomy" id="3917"/>
    <lineage>
        <taxon>Eukaryota</taxon>
        <taxon>Viridiplantae</taxon>
        <taxon>Streptophyta</taxon>
        <taxon>Embryophyta</taxon>
        <taxon>Tracheophyta</taxon>
        <taxon>Spermatophyta</taxon>
        <taxon>Magnoliopsida</taxon>
        <taxon>eudicotyledons</taxon>
        <taxon>Gunneridae</taxon>
        <taxon>Pentapetalae</taxon>
        <taxon>rosids</taxon>
        <taxon>fabids</taxon>
        <taxon>Fabales</taxon>
        <taxon>Fabaceae</taxon>
        <taxon>Papilionoideae</taxon>
        <taxon>50 kb inversion clade</taxon>
        <taxon>NPAAA clade</taxon>
        <taxon>indigoferoid/millettioid clade</taxon>
        <taxon>Phaseoleae</taxon>
        <taxon>Vigna</taxon>
    </lineage>
</organism>
<feature type="region of interest" description="Disordered" evidence="2">
    <location>
        <begin position="1"/>
        <end position="51"/>
    </location>
</feature>
<accession>A0A4D6MHZ6</accession>
<name>A0A4D6MHZ6_VIGUN</name>
<gene>
    <name evidence="3" type="ORF">DEO72_LG7g910</name>
</gene>
<evidence type="ECO:0000256" key="2">
    <source>
        <dbReference type="SAM" id="MobiDB-lite"/>
    </source>
</evidence>
<protein>
    <submittedName>
        <fullName evidence="3">Uncharacterized protein</fullName>
    </submittedName>
</protein>
<dbReference type="AlphaFoldDB" id="A0A4D6MHZ6"/>
<reference evidence="3 4" key="1">
    <citation type="submission" date="2019-04" db="EMBL/GenBank/DDBJ databases">
        <title>An improved genome assembly and genetic linkage map for asparagus bean, Vigna unguiculata ssp. sesquipedialis.</title>
        <authorList>
            <person name="Xia Q."/>
            <person name="Zhang R."/>
            <person name="Dong Y."/>
        </authorList>
    </citation>
    <scope>NUCLEOTIDE SEQUENCE [LARGE SCALE GENOMIC DNA]</scope>
    <source>
        <tissue evidence="3">Leaf</tissue>
    </source>
</reference>
<evidence type="ECO:0000256" key="1">
    <source>
        <dbReference type="SAM" id="Coils"/>
    </source>
</evidence>
<dbReference type="EMBL" id="CP039351">
    <property type="protein sequence ID" value="QCD99626.1"/>
    <property type="molecule type" value="Genomic_DNA"/>
</dbReference>
<dbReference type="Proteomes" id="UP000501690">
    <property type="component" value="Linkage Group LG7"/>
</dbReference>
<keyword evidence="4" id="KW-1185">Reference proteome</keyword>